<organism evidence="1 2">
    <name type="scientific">Arthrobacter crusticola</name>
    <dbReference type="NCBI Taxonomy" id="2547960"/>
    <lineage>
        <taxon>Bacteria</taxon>
        <taxon>Bacillati</taxon>
        <taxon>Actinomycetota</taxon>
        <taxon>Actinomycetes</taxon>
        <taxon>Micrococcales</taxon>
        <taxon>Micrococcaceae</taxon>
        <taxon>Arthrobacter</taxon>
    </lineage>
</organism>
<proteinExistence type="predicted"/>
<evidence type="ECO:0000313" key="2">
    <source>
        <dbReference type="Proteomes" id="UP000295411"/>
    </source>
</evidence>
<gene>
    <name evidence="1" type="ORF">E2F48_11450</name>
</gene>
<dbReference type="Proteomes" id="UP000295411">
    <property type="component" value="Unassembled WGS sequence"/>
</dbReference>
<protein>
    <submittedName>
        <fullName evidence="1">Uncharacterized protein</fullName>
    </submittedName>
</protein>
<sequence length="66" mass="7315">MDGDVSPQLARAVQARINLVKQIGREFGLLTESEAQAAIGQRNATDLPDFAVRYHGHTTKFGRDYL</sequence>
<evidence type="ECO:0000313" key="1">
    <source>
        <dbReference type="EMBL" id="TDK25832.1"/>
    </source>
</evidence>
<reference evidence="1 2" key="1">
    <citation type="submission" date="2019-03" db="EMBL/GenBank/DDBJ databases">
        <title>Arthrobacter sp. nov., an bacterium isolated from biocrust in Mu Us Desert.</title>
        <authorList>
            <person name="Lixiong L."/>
        </authorList>
    </citation>
    <scope>NUCLEOTIDE SEQUENCE [LARGE SCALE GENOMIC DNA]</scope>
    <source>
        <strain evidence="1 2">SLN-3</strain>
    </source>
</reference>
<name>A0A4R5TXF0_9MICC</name>
<dbReference type="RefSeq" id="WP_133404062.1">
    <property type="nucleotide sequence ID" value="NZ_SMTK01000003.1"/>
</dbReference>
<dbReference type="OrthoDB" id="4726228at2"/>
<comment type="caution">
    <text evidence="1">The sequence shown here is derived from an EMBL/GenBank/DDBJ whole genome shotgun (WGS) entry which is preliminary data.</text>
</comment>
<dbReference type="EMBL" id="SMTK01000003">
    <property type="protein sequence ID" value="TDK25832.1"/>
    <property type="molecule type" value="Genomic_DNA"/>
</dbReference>
<dbReference type="AlphaFoldDB" id="A0A4R5TXF0"/>
<keyword evidence="2" id="KW-1185">Reference proteome</keyword>
<accession>A0A4R5TXF0</accession>